<name>A0ABQ1Z719_9BACL</name>
<dbReference type="EMBL" id="BMFU01000002">
    <property type="protein sequence ID" value="GGH50285.1"/>
    <property type="molecule type" value="Genomic_DNA"/>
</dbReference>
<evidence type="ECO:0000259" key="1">
    <source>
        <dbReference type="Pfam" id="PF13649"/>
    </source>
</evidence>
<dbReference type="InterPro" id="IPR029063">
    <property type="entry name" value="SAM-dependent_MTases_sf"/>
</dbReference>
<reference evidence="3" key="1">
    <citation type="journal article" date="2019" name="Int. J. Syst. Evol. Microbiol.">
        <title>The Global Catalogue of Microorganisms (GCM) 10K type strain sequencing project: providing services to taxonomists for standard genome sequencing and annotation.</title>
        <authorList>
            <consortium name="The Broad Institute Genomics Platform"/>
            <consortium name="The Broad Institute Genome Sequencing Center for Infectious Disease"/>
            <person name="Wu L."/>
            <person name="Ma J."/>
        </authorList>
    </citation>
    <scope>NUCLEOTIDE SEQUENCE [LARGE SCALE GENOMIC DNA]</scope>
    <source>
        <strain evidence="3">CGMCC 1.12770</strain>
    </source>
</reference>
<evidence type="ECO:0000313" key="3">
    <source>
        <dbReference type="Proteomes" id="UP000652153"/>
    </source>
</evidence>
<keyword evidence="3" id="KW-1185">Reference proteome</keyword>
<organism evidence="2 3">
    <name type="scientific">Paenibacillus silvae</name>
    <dbReference type="NCBI Taxonomy" id="1325358"/>
    <lineage>
        <taxon>Bacteria</taxon>
        <taxon>Bacillati</taxon>
        <taxon>Bacillota</taxon>
        <taxon>Bacilli</taxon>
        <taxon>Bacillales</taxon>
        <taxon>Paenibacillaceae</taxon>
        <taxon>Paenibacillus</taxon>
    </lineage>
</organism>
<dbReference type="CDD" id="cd02440">
    <property type="entry name" value="AdoMet_MTases"/>
    <property type="match status" value="1"/>
</dbReference>
<feature type="domain" description="Methyltransferase" evidence="1">
    <location>
        <begin position="9"/>
        <end position="106"/>
    </location>
</feature>
<protein>
    <submittedName>
        <fullName evidence="2">SAM-dependent methyltransferase</fullName>
    </submittedName>
</protein>
<gene>
    <name evidence="2" type="ORF">GCM10008014_15280</name>
</gene>
<dbReference type="GO" id="GO:0032259">
    <property type="term" value="P:methylation"/>
    <property type="evidence" value="ECO:0007669"/>
    <property type="project" value="UniProtKB-KW"/>
</dbReference>
<keyword evidence="2" id="KW-0489">Methyltransferase</keyword>
<comment type="caution">
    <text evidence="2">The sequence shown here is derived from an EMBL/GenBank/DDBJ whole genome shotgun (WGS) entry which is preliminary data.</text>
</comment>
<dbReference type="GO" id="GO:0008168">
    <property type="term" value="F:methyltransferase activity"/>
    <property type="evidence" value="ECO:0007669"/>
    <property type="project" value="UniProtKB-KW"/>
</dbReference>
<dbReference type="Pfam" id="PF13649">
    <property type="entry name" value="Methyltransf_25"/>
    <property type="match status" value="1"/>
</dbReference>
<dbReference type="Proteomes" id="UP000652153">
    <property type="component" value="Unassembled WGS sequence"/>
</dbReference>
<dbReference type="InterPro" id="IPR041698">
    <property type="entry name" value="Methyltransf_25"/>
</dbReference>
<dbReference type="Gene3D" id="3.40.50.150">
    <property type="entry name" value="Vaccinia Virus protein VP39"/>
    <property type="match status" value="1"/>
</dbReference>
<sequence length="148" mass="17021">MPWNEVSSIAELGSGTGAITRLVQHHIADPTKVFLFERDPGMRKRLKSTYPHFQVSSNASYLYKKITQEDLQSVDCVICGLPFFNFSNEMRQRILDQIQLALKPGGTLIVYQFSLQMKRTLNHYFIIEDVAFVPSNFPPAFVYVCRKK</sequence>
<keyword evidence="2" id="KW-0808">Transferase</keyword>
<evidence type="ECO:0000313" key="2">
    <source>
        <dbReference type="EMBL" id="GGH50285.1"/>
    </source>
</evidence>
<accession>A0ABQ1Z719</accession>
<dbReference type="SUPFAM" id="SSF53335">
    <property type="entry name" value="S-adenosyl-L-methionine-dependent methyltransferases"/>
    <property type="match status" value="1"/>
</dbReference>
<proteinExistence type="predicted"/>